<name>A0ABN1UXY5_9ACTN</name>
<evidence type="ECO:0000256" key="9">
    <source>
        <dbReference type="ARBA" id="ARBA00023204"/>
    </source>
</evidence>
<accession>A0ABN1UXY5</accession>
<evidence type="ECO:0000256" key="8">
    <source>
        <dbReference type="ARBA" id="ARBA00023014"/>
    </source>
</evidence>
<evidence type="ECO:0000256" key="3">
    <source>
        <dbReference type="ARBA" id="ARBA00022485"/>
    </source>
</evidence>
<dbReference type="Proteomes" id="UP001501371">
    <property type="component" value="Unassembled WGS sequence"/>
</dbReference>
<keyword evidence="13" id="KW-1185">Reference proteome</keyword>
<keyword evidence="9" id="KW-0234">DNA repair</keyword>
<comment type="similarity">
    <text evidence="1">Belongs to the uracil-DNA glycosylase (UDG) superfamily. Type 4 (UDGa) family.</text>
</comment>
<feature type="region of interest" description="Disordered" evidence="10">
    <location>
        <begin position="1"/>
        <end position="42"/>
    </location>
</feature>
<evidence type="ECO:0000256" key="5">
    <source>
        <dbReference type="ARBA" id="ARBA00022763"/>
    </source>
</evidence>
<evidence type="ECO:0000256" key="10">
    <source>
        <dbReference type="SAM" id="MobiDB-lite"/>
    </source>
</evidence>
<feature type="compositionally biased region" description="Basic and acidic residues" evidence="10">
    <location>
        <begin position="1"/>
        <end position="11"/>
    </location>
</feature>
<keyword evidence="8" id="KW-0411">Iron-sulfur</keyword>
<evidence type="ECO:0000256" key="2">
    <source>
        <dbReference type="ARBA" id="ARBA00019403"/>
    </source>
</evidence>
<evidence type="ECO:0000256" key="7">
    <source>
        <dbReference type="ARBA" id="ARBA00023004"/>
    </source>
</evidence>
<reference evidence="12 13" key="1">
    <citation type="journal article" date="2019" name="Int. J. Syst. Evol. Microbiol.">
        <title>The Global Catalogue of Microorganisms (GCM) 10K type strain sequencing project: providing services to taxonomists for standard genome sequencing and annotation.</title>
        <authorList>
            <consortium name="The Broad Institute Genomics Platform"/>
            <consortium name="The Broad Institute Genome Sequencing Center for Infectious Disease"/>
            <person name="Wu L."/>
            <person name="Ma J."/>
        </authorList>
    </citation>
    <scope>NUCLEOTIDE SEQUENCE [LARGE SCALE GENOMIC DNA]</scope>
    <source>
        <strain evidence="12 13">JCM 12696</strain>
    </source>
</reference>
<feature type="domain" description="Uracil-DNA glycosylase-like" evidence="11">
    <location>
        <begin position="71"/>
        <end position="259"/>
    </location>
</feature>
<feature type="compositionally biased region" description="Gly residues" evidence="10">
    <location>
        <begin position="203"/>
        <end position="214"/>
    </location>
</feature>
<dbReference type="InterPro" id="IPR005273">
    <property type="entry name" value="Ura-DNA_glyco_family4"/>
</dbReference>
<dbReference type="RefSeq" id="WP_344276652.1">
    <property type="nucleotide sequence ID" value="NZ_BAAAKV010000027.1"/>
</dbReference>
<evidence type="ECO:0000256" key="1">
    <source>
        <dbReference type="ARBA" id="ARBA00006521"/>
    </source>
</evidence>
<dbReference type="InterPro" id="IPR005122">
    <property type="entry name" value="Uracil-DNA_glycosylase-like"/>
</dbReference>
<evidence type="ECO:0000256" key="6">
    <source>
        <dbReference type="ARBA" id="ARBA00022801"/>
    </source>
</evidence>
<dbReference type="SMART" id="SM00987">
    <property type="entry name" value="UreE_C"/>
    <property type="match status" value="1"/>
</dbReference>
<keyword evidence="6" id="KW-0378">Hydrolase</keyword>
<sequence>MTAVTRQDRDTGTGTGKDTGKGKGGSVGTGPGQAYDAAPYLPDRGGLTALRRAAADCHGCPLYENATRTVFGSGPASARVVLVGEQPGDQEDRQGEPFVGPAGHMLRKALEEAGLDVAEAYLTNAVKHFKFTSAGPGKRRIHKAPSLREMTACRPWLTAELHVVGPEVVVALGATAGKALFGPSFRVTKDRGALIPLPPPGPGGRGSGAGGSPAGGPTADGFPAGREDTVYGLATIHPSAVLRADDRAAVYAGLVSDLRVAADALRTGPGSRRSR</sequence>
<evidence type="ECO:0000256" key="4">
    <source>
        <dbReference type="ARBA" id="ARBA00022723"/>
    </source>
</evidence>
<gene>
    <name evidence="12" type="ORF">GCM10009654_32970</name>
</gene>
<dbReference type="InterPro" id="IPR051536">
    <property type="entry name" value="UDG_Type-4/5"/>
</dbReference>
<dbReference type="CDD" id="cd10030">
    <property type="entry name" value="UDG-F4_TTUDGA_SPO1dp_like"/>
    <property type="match status" value="1"/>
</dbReference>
<comment type="caution">
    <text evidence="12">The sequence shown here is derived from an EMBL/GenBank/DDBJ whole genome shotgun (WGS) entry which is preliminary data.</text>
</comment>
<dbReference type="NCBIfam" id="TIGR03914">
    <property type="entry name" value="UDG_fam_dom"/>
    <property type="match status" value="1"/>
</dbReference>
<evidence type="ECO:0000259" key="11">
    <source>
        <dbReference type="SMART" id="SM00986"/>
    </source>
</evidence>
<protein>
    <recommendedName>
        <fullName evidence="2">Type-4 uracil-DNA glycosylase</fullName>
    </recommendedName>
</protein>
<keyword evidence="4" id="KW-0479">Metal-binding</keyword>
<dbReference type="SMART" id="SM00986">
    <property type="entry name" value="UDG"/>
    <property type="match status" value="1"/>
</dbReference>
<proteinExistence type="inferred from homology"/>
<keyword evidence="7" id="KW-0408">Iron</keyword>
<dbReference type="SUPFAM" id="SSF52141">
    <property type="entry name" value="Uracil-DNA glycosylase-like"/>
    <property type="match status" value="1"/>
</dbReference>
<dbReference type="Pfam" id="PF03167">
    <property type="entry name" value="UDG"/>
    <property type="match status" value="1"/>
</dbReference>
<evidence type="ECO:0000313" key="12">
    <source>
        <dbReference type="EMBL" id="GAA1173110.1"/>
    </source>
</evidence>
<dbReference type="PANTHER" id="PTHR33693:SF9">
    <property type="entry name" value="TYPE-4 URACIL-DNA GLYCOSYLASE"/>
    <property type="match status" value="1"/>
</dbReference>
<feature type="region of interest" description="Disordered" evidence="10">
    <location>
        <begin position="195"/>
        <end position="224"/>
    </location>
</feature>
<dbReference type="Gene3D" id="3.40.470.10">
    <property type="entry name" value="Uracil-DNA glycosylase-like domain"/>
    <property type="match status" value="1"/>
</dbReference>
<feature type="compositionally biased region" description="Gly residues" evidence="10">
    <location>
        <begin position="13"/>
        <end position="31"/>
    </location>
</feature>
<keyword evidence="3" id="KW-0004">4Fe-4S</keyword>
<keyword evidence="5" id="KW-0227">DNA damage</keyword>
<dbReference type="EMBL" id="BAAAKV010000027">
    <property type="protein sequence ID" value="GAA1173110.1"/>
    <property type="molecule type" value="Genomic_DNA"/>
</dbReference>
<dbReference type="InterPro" id="IPR036895">
    <property type="entry name" value="Uracil-DNA_glycosylase-like_sf"/>
</dbReference>
<organism evidence="12 13">
    <name type="scientific">Streptomyces hebeiensis</name>
    <dbReference type="NCBI Taxonomy" id="229486"/>
    <lineage>
        <taxon>Bacteria</taxon>
        <taxon>Bacillati</taxon>
        <taxon>Actinomycetota</taxon>
        <taxon>Actinomycetes</taxon>
        <taxon>Kitasatosporales</taxon>
        <taxon>Streptomycetaceae</taxon>
        <taxon>Streptomyces</taxon>
    </lineage>
</organism>
<evidence type="ECO:0000313" key="13">
    <source>
        <dbReference type="Proteomes" id="UP001501371"/>
    </source>
</evidence>
<dbReference type="PANTHER" id="PTHR33693">
    <property type="entry name" value="TYPE-5 URACIL-DNA GLYCOSYLASE"/>
    <property type="match status" value="1"/>
</dbReference>